<protein>
    <recommendedName>
        <fullName evidence="6">C-type lectin domain-containing protein</fullName>
    </recommendedName>
</protein>
<evidence type="ECO:0000259" key="3">
    <source>
        <dbReference type="PROSITE" id="PS50948"/>
    </source>
</evidence>
<feature type="chain" id="PRO_5019499040" description="C-type lectin domain-containing protein" evidence="1">
    <location>
        <begin position="21"/>
        <end position="274"/>
    </location>
</feature>
<dbReference type="PROSITE" id="PS50041">
    <property type="entry name" value="C_TYPE_LECTIN_2"/>
    <property type="match status" value="1"/>
</dbReference>
<dbReference type="SUPFAM" id="SSF56436">
    <property type="entry name" value="C-type lectin-like"/>
    <property type="match status" value="1"/>
</dbReference>
<dbReference type="InterPro" id="IPR001304">
    <property type="entry name" value="C-type_lectin-like"/>
</dbReference>
<dbReference type="Gene3D" id="3.10.100.10">
    <property type="entry name" value="Mannose-Binding Protein A, subunit A"/>
    <property type="match status" value="1"/>
</dbReference>
<dbReference type="Gene3D" id="3.50.4.10">
    <property type="entry name" value="Hepatocyte Growth Factor"/>
    <property type="match status" value="1"/>
</dbReference>
<organism evidence="4 5">
    <name type="scientific">Elysia chlorotica</name>
    <name type="common">Eastern emerald elysia</name>
    <name type="synonym">Sea slug</name>
    <dbReference type="NCBI Taxonomy" id="188477"/>
    <lineage>
        <taxon>Eukaryota</taxon>
        <taxon>Metazoa</taxon>
        <taxon>Spiralia</taxon>
        <taxon>Lophotrochozoa</taxon>
        <taxon>Mollusca</taxon>
        <taxon>Gastropoda</taxon>
        <taxon>Heterobranchia</taxon>
        <taxon>Euthyneura</taxon>
        <taxon>Panpulmonata</taxon>
        <taxon>Sacoglossa</taxon>
        <taxon>Placobranchoidea</taxon>
        <taxon>Plakobranchidae</taxon>
        <taxon>Elysia</taxon>
    </lineage>
</organism>
<feature type="domain" description="C-type lectin" evidence="2">
    <location>
        <begin position="137"/>
        <end position="264"/>
    </location>
</feature>
<evidence type="ECO:0000256" key="1">
    <source>
        <dbReference type="SAM" id="SignalP"/>
    </source>
</evidence>
<keyword evidence="5" id="KW-1185">Reference proteome</keyword>
<evidence type="ECO:0000313" key="4">
    <source>
        <dbReference type="EMBL" id="RUS88937.1"/>
    </source>
</evidence>
<feature type="signal peptide" evidence="1">
    <location>
        <begin position="1"/>
        <end position="20"/>
    </location>
</feature>
<evidence type="ECO:0000259" key="2">
    <source>
        <dbReference type="PROSITE" id="PS50041"/>
    </source>
</evidence>
<reference evidence="4 5" key="1">
    <citation type="submission" date="2019-01" db="EMBL/GenBank/DDBJ databases">
        <title>A draft genome assembly of the solar-powered sea slug Elysia chlorotica.</title>
        <authorList>
            <person name="Cai H."/>
            <person name="Li Q."/>
            <person name="Fang X."/>
            <person name="Li J."/>
            <person name="Curtis N.E."/>
            <person name="Altenburger A."/>
            <person name="Shibata T."/>
            <person name="Feng M."/>
            <person name="Maeda T."/>
            <person name="Schwartz J.A."/>
            <person name="Shigenobu S."/>
            <person name="Lundholm N."/>
            <person name="Nishiyama T."/>
            <person name="Yang H."/>
            <person name="Hasebe M."/>
            <person name="Li S."/>
            <person name="Pierce S.K."/>
            <person name="Wang J."/>
        </authorList>
    </citation>
    <scope>NUCLEOTIDE SEQUENCE [LARGE SCALE GENOMIC DNA]</scope>
    <source>
        <strain evidence="4">EC2010</strain>
        <tissue evidence="4">Whole organism of an adult</tissue>
    </source>
</reference>
<dbReference type="InterPro" id="IPR016186">
    <property type="entry name" value="C-type_lectin-like/link_sf"/>
</dbReference>
<name>A0A433U537_ELYCH</name>
<comment type="caution">
    <text evidence="4">The sequence shown here is derived from an EMBL/GenBank/DDBJ whole genome shotgun (WGS) entry which is preliminary data.</text>
</comment>
<dbReference type="EMBL" id="RQTK01000070">
    <property type="protein sequence ID" value="RUS88937.1"/>
    <property type="molecule type" value="Genomic_DNA"/>
</dbReference>
<feature type="domain" description="Apple" evidence="3">
    <location>
        <begin position="17"/>
        <end position="103"/>
    </location>
</feature>
<dbReference type="Proteomes" id="UP000271974">
    <property type="component" value="Unassembled WGS sequence"/>
</dbReference>
<keyword evidence="1" id="KW-0732">Signal</keyword>
<proteinExistence type="predicted"/>
<evidence type="ECO:0008006" key="6">
    <source>
        <dbReference type="Google" id="ProtNLM"/>
    </source>
</evidence>
<dbReference type="CDD" id="cd00037">
    <property type="entry name" value="CLECT"/>
    <property type="match status" value="1"/>
</dbReference>
<dbReference type="InterPro" id="IPR016187">
    <property type="entry name" value="CTDL_fold"/>
</dbReference>
<dbReference type="PROSITE" id="PS50948">
    <property type="entry name" value="PAN"/>
    <property type="match status" value="1"/>
</dbReference>
<dbReference type="Pfam" id="PF00024">
    <property type="entry name" value="PAN_1"/>
    <property type="match status" value="1"/>
</dbReference>
<dbReference type="InterPro" id="IPR003609">
    <property type="entry name" value="Pan_app"/>
</dbReference>
<dbReference type="Pfam" id="PF00059">
    <property type="entry name" value="Lectin_C"/>
    <property type="match status" value="1"/>
</dbReference>
<evidence type="ECO:0000313" key="5">
    <source>
        <dbReference type="Proteomes" id="UP000271974"/>
    </source>
</evidence>
<dbReference type="SUPFAM" id="SSF57414">
    <property type="entry name" value="Hairpin loop containing domain-like"/>
    <property type="match status" value="1"/>
</dbReference>
<dbReference type="OrthoDB" id="6039838at2759"/>
<sequence length="274" mass="30540">MRSLGMYVFKVLWTVTCIRAYTVGAQFKIGDTRVFKKVSKGPDARMIALDSHAQASASSLSECAAQCKRRPEECFSYVFDKSDQTCRLGSWSAPTGIIYTQACGKDVEETSLSETNGTLYTSACCADGYLLHAMDKQVTKCVRYVETSRQFADALKDCEVDGGQLITFKTDAEYDFVQWSMDCLSDNWVGIQDNCGFPGIDCRKNPSSRKFYWVDGEELSTSSLEKITTIFDNAGFVEGCVQIGGIFDTFNDNKCSSNFHYVCEKVLPEEGIYC</sequence>
<accession>A0A433U537</accession>
<gene>
    <name evidence="4" type="ORF">EGW08_003273</name>
</gene>
<dbReference type="AlphaFoldDB" id="A0A433U537"/>
<dbReference type="SMART" id="SM00034">
    <property type="entry name" value="CLECT"/>
    <property type="match status" value="1"/>
</dbReference>